<dbReference type="GO" id="GO:0005184">
    <property type="term" value="F:neuropeptide hormone activity"/>
    <property type="evidence" value="ECO:0007669"/>
    <property type="project" value="InterPro"/>
</dbReference>
<proteinExistence type="predicted"/>
<feature type="signal peptide" evidence="2">
    <location>
        <begin position="1"/>
        <end position="22"/>
    </location>
</feature>
<dbReference type="AlphaFoldDB" id="A0A553Q9K1"/>
<reference evidence="3 4" key="1">
    <citation type="journal article" date="2019" name="Sci. Data">
        <title>Hybrid genome assembly and annotation of Danionella translucida.</title>
        <authorList>
            <person name="Kadobianskyi M."/>
            <person name="Schulze L."/>
            <person name="Schuelke M."/>
            <person name="Judkewitz B."/>
        </authorList>
    </citation>
    <scope>NUCLEOTIDE SEQUENCE [LARGE SCALE GENOMIC DNA]</scope>
    <source>
        <strain evidence="3 4">Bolton</strain>
    </source>
</reference>
<feature type="chain" id="PRO_5022215979" evidence="2">
    <location>
        <begin position="23"/>
        <end position="128"/>
    </location>
</feature>
<protein>
    <submittedName>
        <fullName evidence="3">Uncharacterized protein</fullName>
    </submittedName>
</protein>
<gene>
    <name evidence="3" type="ORF">DNTS_018575</name>
</gene>
<keyword evidence="4" id="KW-1185">Reference proteome</keyword>
<comment type="caution">
    <text evidence="3">The sequence shown here is derived from an EMBL/GenBank/DDBJ whole genome shotgun (WGS) entry which is preliminary data.</text>
</comment>
<feature type="compositionally biased region" description="Low complexity" evidence="1">
    <location>
        <begin position="91"/>
        <end position="101"/>
    </location>
</feature>
<sequence>MDAGVWLLFVGLLLVWSETSLAVLDSQQEVKDLLENTLGRNLQEDTQTVEDPVAVAAEEQMDLLLLEMLRSLFQGAQRKERNPSVLHQPQRFGRGSRSGSSSDERIQSRDWEAVPGQIWSLAVPQRFG</sequence>
<name>A0A553Q9K1_9TELE</name>
<evidence type="ECO:0000256" key="1">
    <source>
        <dbReference type="SAM" id="MobiDB-lite"/>
    </source>
</evidence>
<dbReference type="STRING" id="623744.A0A553Q9K1"/>
<dbReference type="Proteomes" id="UP000316079">
    <property type="component" value="Unassembled WGS sequence"/>
</dbReference>
<accession>A0A553Q9K1</accession>
<feature type="region of interest" description="Disordered" evidence="1">
    <location>
        <begin position="77"/>
        <end position="111"/>
    </location>
</feature>
<evidence type="ECO:0000256" key="2">
    <source>
        <dbReference type="SAM" id="SignalP"/>
    </source>
</evidence>
<organism evidence="3 4">
    <name type="scientific">Danionella cerebrum</name>
    <dbReference type="NCBI Taxonomy" id="2873325"/>
    <lineage>
        <taxon>Eukaryota</taxon>
        <taxon>Metazoa</taxon>
        <taxon>Chordata</taxon>
        <taxon>Craniata</taxon>
        <taxon>Vertebrata</taxon>
        <taxon>Euteleostomi</taxon>
        <taxon>Actinopterygii</taxon>
        <taxon>Neopterygii</taxon>
        <taxon>Teleostei</taxon>
        <taxon>Ostariophysi</taxon>
        <taxon>Cypriniformes</taxon>
        <taxon>Danionidae</taxon>
        <taxon>Danioninae</taxon>
        <taxon>Danionella</taxon>
    </lineage>
</organism>
<dbReference type="PANTHER" id="PTHR15044:SF0">
    <property type="entry name" value="PRO-FMRFAMIDE-RELATED NEUROPEPTIDE FF"/>
    <property type="match status" value="1"/>
</dbReference>
<dbReference type="InterPro" id="IPR008065">
    <property type="entry name" value="NPFF"/>
</dbReference>
<dbReference type="PANTHER" id="PTHR15044">
    <property type="entry name" value="NEUROPEPTIDE FF"/>
    <property type="match status" value="1"/>
</dbReference>
<dbReference type="Pfam" id="PF15085">
    <property type="entry name" value="NPFF"/>
    <property type="match status" value="1"/>
</dbReference>
<feature type="compositionally biased region" description="Basic and acidic residues" evidence="1">
    <location>
        <begin position="102"/>
        <end position="111"/>
    </location>
</feature>
<keyword evidence="2" id="KW-0732">Signal</keyword>
<evidence type="ECO:0000313" key="4">
    <source>
        <dbReference type="Proteomes" id="UP000316079"/>
    </source>
</evidence>
<evidence type="ECO:0000313" key="3">
    <source>
        <dbReference type="EMBL" id="TRY86577.1"/>
    </source>
</evidence>
<dbReference type="OrthoDB" id="8878267at2759"/>
<dbReference type="EMBL" id="SRMA01026197">
    <property type="protein sequence ID" value="TRY86577.1"/>
    <property type="molecule type" value="Genomic_DNA"/>
</dbReference>